<evidence type="ECO:0000313" key="2">
    <source>
        <dbReference type="Proteomes" id="UP000095283"/>
    </source>
</evidence>
<keyword evidence="1" id="KW-0472">Membrane</keyword>
<accession>A0A1I7WIQ2</accession>
<keyword evidence="1" id="KW-0812">Transmembrane</keyword>
<proteinExistence type="predicted"/>
<name>A0A1I7WIQ2_HETBA</name>
<evidence type="ECO:0000313" key="3">
    <source>
        <dbReference type="WBParaSite" id="Hba_04890"/>
    </source>
</evidence>
<feature type="transmembrane region" description="Helical" evidence="1">
    <location>
        <begin position="50"/>
        <end position="68"/>
    </location>
</feature>
<keyword evidence="2" id="KW-1185">Reference proteome</keyword>
<evidence type="ECO:0000256" key="1">
    <source>
        <dbReference type="SAM" id="Phobius"/>
    </source>
</evidence>
<dbReference type="AlphaFoldDB" id="A0A1I7WIQ2"/>
<organism evidence="2 3">
    <name type="scientific">Heterorhabditis bacteriophora</name>
    <name type="common">Entomopathogenic nematode worm</name>
    <dbReference type="NCBI Taxonomy" id="37862"/>
    <lineage>
        <taxon>Eukaryota</taxon>
        <taxon>Metazoa</taxon>
        <taxon>Ecdysozoa</taxon>
        <taxon>Nematoda</taxon>
        <taxon>Chromadorea</taxon>
        <taxon>Rhabditida</taxon>
        <taxon>Rhabditina</taxon>
        <taxon>Rhabditomorpha</taxon>
        <taxon>Strongyloidea</taxon>
        <taxon>Heterorhabditidae</taxon>
        <taxon>Heterorhabditis</taxon>
    </lineage>
</organism>
<keyword evidence="1" id="KW-1133">Transmembrane helix</keyword>
<reference evidence="3" key="1">
    <citation type="submission" date="2016-11" db="UniProtKB">
        <authorList>
            <consortium name="WormBaseParasite"/>
        </authorList>
    </citation>
    <scope>IDENTIFICATION</scope>
</reference>
<protein>
    <submittedName>
        <fullName evidence="3">Ion_trans domain-containing protein</fullName>
    </submittedName>
</protein>
<dbReference type="WBParaSite" id="Hba_04890">
    <property type="protein sequence ID" value="Hba_04890"/>
    <property type="gene ID" value="Hba_04890"/>
</dbReference>
<sequence length="97" mass="10907">MSLLLCRVSSMAYVGKYAGPNSTPENSSRILEDYLSNRTVNRCLDNWNKYLWGAIVILFLINAIFLIAGKLGTTSKLSTILEADKMRDLQDCLREST</sequence>
<dbReference type="Proteomes" id="UP000095283">
    <property type="component" value="Unplaced"/>
</dbReference>